<keyword evidence="2" id="KW-0472">Membrane</keyword>
<feature type="region of interest" description="Disordered" evidence="1">
    <location>
        <begin position="56"/>
        <end position="75"/>
    </location>
</feature>
<keyword evidence="2" id="KW-1133">Transmembrane helix</keyword>
<accession>A0A2P2JWX7</accession>
<sequence>MNALLCVQKSPPCLGKLSPRKPLAPAFHPTGTQTLNNPSSRTWKLHPNAKGFARSTRSIEESAINKTSKTDKNNEEEAIPEEVIYRIGGRILVLVGVPMALGIASLHIFGIIKEQHVWDVPVWIPFTTTLLFFGASTFGIPYGALSASLDPKQKGSFLGFEEARHNWAEMWKEEENDSQ</sequence>
<organism evidence="3">
    <name type="scientific">Rhizophora mucronata</name>
    <name type="common">Asiatic mangrove</name>
    <dbReference type="NCBI Taxonomy" id="61149"/>
    <lineage>
        <taxon>Eukaryota</taxon>
        <taxon>Viridiplantae</taxon>
        <taxon>Streptophyta</taxon>
        <taxon>Embryophyta</taxon>
        <taxon>Tracheophyta</taxon>
        <taxon>Spermatophyta</taxon>
        <taxon>Magnoliopsida</taxon>
        <taxon>eudicotyledons</taxon>
        <taxon>Gunneridae</taxon>
        <taxon>Pentapetalae</taxon>
        <taxon>rosids</taxon>
        <taxon>fabids</taxon>
        <taxon>Malpighiales</taxon>
        <taxon>Rhizophoraceae</taxon>
        <taxon>Rhizophora</taxon>
    </lineage>
</organism>
<dbReference type="PANTHER" id="PTHR34575:SF6">
    <property type="entry name" value="EXPRESSED PROTEIN"/>
    <property type="match status" value="1"/>
</dbReference>
<dbReference type="EMBL" id="GGEC01017482">
    <property type="protein sequence ID" value="MBW97965.1"/>
    <property type="molecule type" value="Transcribed_RNA"/>
</dbReference>
<name>A0A2P2JWX7_RHIMU</name>
<keyword evidence="2" id="KW-0812">Transmembrane</keyword>
<evidence type="ECO:0000256" key="1">
    <source>
        <dbReference type="SAM" id="MobiDB-lite"/>
    </source>
</evidence>
<evidence type="ECO:0000313" key="3">
    <source>
        <dbReference type="EMBL" id="MBW97965.1"/>
    </source>
</evidence>
<evidence type="ECO:0000256" key="2">
    <source>
        <dbReference type="SAM" id="Phobius"/>
    </source>
</evidence>
<dbReference type="AlphaFoldDB" id="A0A2P2JWX7"/>
<feature type="transmembrane region" description="Helical" evidence="2">
    <location>
        <begin position="124"/>
        <end position="145"/>
    </location>
</feature>
<protein>
    <submittedName>
        <fullName evidence="3">Uncharacterized protein</fullName>
    </submittedName>
</protein>
<reference evidence="3" key="1">
    <citation type="submission" date="2018-02" db="EMBL/GenBank/DDBJ databases">
        <title>Rhizophora mucronata_Transcriptome.</title>
        <authorList>
            <person name="Meera S.P."/>
            <person name="Sreeshan A."/>
            <person name="Augustine A."/>
        </authorList>
    </citation>
    <scope>NUCLEOTIDE SEQUENCE</scope>
    <source>
        <tissue evidence="3">Leaf</tissue>
    </source>
</reference>
<dbReference type="InterPro" id="IPR021855">
    <property type="entry name" value="PAM68-like"/>
</dbReference>
<dbReference type="PANTHER" id="PTHR34575">
    <property type="entry name" value="PROTEIN PAM68, CHLOROPLASTIC"/>
    <property type="match status" value="1"/>
</dbReference>
<dbReference type="Pfam" id="PF11947">
    <property type="entry name" value="DUF3464"/>
    <property type="match status" value="1"/>
</dbReference>
<proteinExistence type="predicted"/>
<feature type="transmembrane region" description="Helical" evidence="2">
    <location>
        <begin position="91"/>
        <end position="112"/>
    </location>
</feature>